<dbReference type="Proteomes" id="UP001215280">
    <property type="component" value="Unassembled WGS sequence"/>
</dbReference>
<dbReference type="EMBL" id="JARJLG010000070">
    <property type="protein sequence ID" value="KAJ7753663.1"/>
    <property type="molecule type" value="Genomic_DNA"/>
</dbReference>
<gene>
    <name evidence="1" type="ORF">DFH07DRAFT_744257</name>
</gene>
<dbReference type="AlphaFoldDB" id="A0AAD7J101"/>
<sequence>HPQYTTHCLKKLDSPVVPVLMGYRVPRNDSEIVELKYAVVILSLFKPWSNIKLSPLKSLNTTWLDALNEFPPSMSPEHSRTMLNMQLLYQT</sequence>
<protein>
    <submittedName>
        <fullName evidence="1">Uncharacterized protein</fullName>
    </submittedName>
</protein>
<organism evidence="1 2">
    <name type="scientific">Mycena maculata</name>
    <dbReference type="NCBI Taxonomy" id="230809"/>
    <lineage>
        <taxon>Eukaryota</taxon>
        <taxon>Fungi</taxon>
        <taxon>Dikarya</taxon>
        <taxon>Basidiomycota</taxon>
        <taxon>Agaricomycotina</taxon>
        <taxon>Agaricomycetes</taxon>
        <taxon>Agaricomycetidae</taxon>
        <taxon>Agaricales</taxon>
        <taxon>Marasmiineae</taxon>
        <taxon>Mycenaceae</taxon>
        <taxon>Mycena</taxon>
    </lineage>
</organism>
<comment type="caution">
    <text evidence="1">The sequence shown here is derived from an EMBL/GenBank/DDBJ whole genome shotgun (WGS) entry which is preliminary data.</text>
</comment>
<reference evidence="1" key="1">
    <citation type="submission" date="2023-03" db="EMBL/GenBank/DDBJ databases">
        <title>Massive genome expansion in bonnet fungi (Mycena s.s.) driven by repeated elements and novel gene families across ecological guilds.</title>
        <authorList>
            <consortium name="Lawrence Berkeley National Laboratory"/>
            <person name="Harder C.B."/>
            <person name="Miyauchi S."/>
            <person name="Viragh M."/>
            <person name="Kuo A."/>
            <person name="Thoen E."/>
            <person name="Andreopoulos B."/>
            <person name="Lu D."/>
            <person name="Skrede I."/>
            <person name="Drula E."/>
            <person name="Henrissat B."/>
            <person name="Morin E."/>
            <person name="Kohler A."/>
            <person name="Barry K."/>
            <person name="LaButti K."/>
            <person name="Morin E."/>
            <person name="Salamov A."/>
            <person name="Lipzen A."/>
            <person name="Mereny Z."/>
            <person name="Hegedus B."/>
            <person name="Baldrian P."/>
            <person name="Stursova M."/>
            <person name="Weitz H."/>
            <person name="Taylor A."/>
            <person name="Grigoriev I.V."/>
            <person name="Nagy L.G."/>
            <person name="Martin F."/>
            <person name="Kauserud H."/>
        </authorList>
    </citation>
    <scope>NUCLEOTIDE SEQUENCE</scope>
    <source>
        <strain evidence="1">CBHHK188m</strain>
    </source>
</reference>
<keyword evidence="2" id="KW-1185">Reference proteome</keyword>
<name>A0AAD7J101_9AGAR</name>
<evidence type="ECO:0000313" key="1">
    <source>
        <dbReference type="EMBL" id="KAJ7753663.1"/>
    </source>
</evidence>
<proteinExistence type="predicted"/>
<evidence type="ECO:0000313" key="2">
    <source>
        <dbReference type="Proteomes" id="UP001215280"/>
    </source>
</evidence>
<feature type="non-terminal residue" evidence="1">
    <location>
        <position position="1"/>
    </location>
</feature>
<accession>A0AAD7J101</accession>